<dbReference type="Pfam" id="PF08340">
    <property type="entry name" value="YicC-like_C"/>
    <property type="match status" value="1"/>
</dbReference>
<accession>A0A150PE62</accession>
<protein>
    <recommendedName>
        <fullName evidence="1">Endoribonuclease YicC-like C-terminal domain-containing protein</fullName>
    </recommendedName>
</protein>
<proteinExistence type="predicted"/>
<comment type="caution">
    <text evidence="2">The sequence shown here is derived from an EMBL/GenBank/DDBJ whole genome shotgun (WGS) entry which is preliminary data.</text>
</comment>
<reference evidence="2 3" key="1">
    <citation type="submission" date="2014-02" db="EMBL/GenBank/DDBJ databases">
        <title>The small core and large imbalanced accessory genome model reveals a collaborative survival strategy of Sorangium cellulosum strains in nature.</title>
        <authorList>
            <person name="Han K."/>
            <person name="Peng R."/>
            <person name="Blom J."/>
            <person name="Li Y.-Z."/>
        </authorList>
    </citation>
    <scope>NUCLEOTIDE SEQUENCE [LARGE SCALE GENOMIC DNA]</scope>
    <source>
        <strain evidence="2 3">So0157-18</strain>
    </source>
</reference>
<name>A0A150PE62_SORCE</name>
<dbReference type="InterPro" id="IPR005229">
    <property type="entry name" value="YicC/YloC-like"/>
</dbReference>
<feature type="domain" description="Endoribonuclease YicC-like C-terminal" evidence="1">
    <location>
        <begin position="2"/>
        <end position="84"/>
    </location>
</feature>
<evidence type="ECO:0000259" key="1">
    <source>
        <dbReference type="Pfam" id="PF08340"/>
    </source>
</evidence>
<evidence type="ECO:0000313" key="2">
    <source>
        <dbReference type="EMBL" id="KYF53957.1"/>
    </source>
</evidence>
<dbReference type="PANTHER" id="PTHR30636:SF3">
    <property type="entry name" value="UPF0701 PROTEIN YICC"/>
    <property type="match status" value="1"/>
</dbReference>
<dbReference type="InterPro" id="IPR013551">
    <property type="entry name" value="YicC-like_C"/>
</dbReference>
<dbReference type="PANTHER" id="PTHR30636">
    <property type="entry name" value="UPF0701 PROTEIN YICC"/>
    <property type="match status" value="1"/>
</dbReference>
<dbReference type="AlphaFoldDB" id="A0A150PE62"/>
<dbReference type="Proteomes" id="UP000075604">
    <property type="component" value="Unassembled WGS sequence"/>
</dbReference>
<sequence length="84" mass="9331">MLLAERSDITEEVTRLRSHLDQFGGALAAPGGDPCGRRLDFLLQEMVREANTLGSKAQDAAISQHVVAMKVELERLREQVQNIE</sequence>
<gene>
    <name evidence="2" type="ORF">BE04_00505</name>
</gene>
<dbReference type="EMBL" id="JELX01002883">
    <property type="protein sequence ID" value="KYF53957.1"/>
    <property type="molecule type" value="Genomic_DNA"/>
</dbReference>
<organism evidence="2 3">
    <name type="scientific">Sorangium cellulosum</name>
    <name type="common">Polyangium cellulosum</name>
    <dbReference type="NCBI Taxonomy" id="56"/>
    <lineage>
        <taxon>Bacteria</taxon>
        <taxon>Pseudomonadati</taxon>
        <taxon>Myxococcota</taxon>
        <taxon>Polyangia</taxon>
        <taxon>Polyangiales</taxon>
        <taxon>Polyangiaceae</taxon>
        <taxon>Sorangium</taxon>
    </lineage>
</organism>
<evidence type="ECO:0000313" key="3">
    <source>
        <dbReference type="Proteomes" id="UP000075604"/>
    </source>
</evidence>
<dbReference type="GO" id="GO:0004521">
    <property type="term" value="F:RNA endonuclease activity"/>
    <property type="evidence" value="ECO:0007669"/>
    <property type="project" value="InterPro"/>
</dbReference>